<dbReference type="InterPro" id="IPR050765">
    <property type="entry name" value="Riboflavin_Biosynth_HTPR"/>
</dbReference>
<reference evidence="2 3" key="1">
    <citation type="journal article" date="2018" name="Int. J. Syst. Evol. Microbiol.">
        <title>Zhouia spongiae sp. nov., isolated from a marine sponge.</title>
        <authorList>
            <person name="Zhuang L."/>
            <person name="Lin B."/>
            <person name="Qin F."/>
            <person name="Luo L."/>
        </authorList>
    </citation>
    <scope>NUCLEOTIDE SEQUENCE [LARGE SCALE GENOMIC DNA]</scope>
    <source>
        <strain evidence="2 3">HN-Y44</strain>
    </source>
</reference>
<dbReference type="Gene3D" id="3.40.430.10">
    <property type="entry name" value="Dihydrofolate Reductase, subunit A"/>
    <property type="match status" value="1"/>
</dbReference>
<dbReference type="PANTHER" id="PTHR38011:SF11">
    <property type="entry name" value="2,5-DIAMINO-6-RIBOSYLAMINO-4(3H)-PYRIMIDINONE 5'-PHOSPHATE REDUCTASE"/>
    <property type="match status" value="1"/>
</dbReference>
<gene>
    <name evidence="2" type="ORF">MQE36_05685</name>
</gene>
<dbReference type="SUPFAM" id="SSF53597">
    <property type="entry name" value="Dihydrofolate reductase-like"/>
    <property type="match status" value="1"/>
</dbReference>
<evidence type="ECO:0000313" key="3">
    <source>
        <dbReference type="Proteomes" id="UP000829476"/>
    </source>
</evidence>
<feature type="domain" description="Bacterial bifunctional deaminase-reductase C-terminal" evidence="1">
    <location>
        <begin position="2"/>
        <end position="171"/>
    </location>
</feature>
<dbReference type="PANTHER" id="PTHR38011">
    <property type="entry name" value="DIHYDROFOLATE REDUCTASE FAMILY PROTEIN (AFU_ORTHOLOGUE AFUA_8G06820)"/>
    <property type="match status" value="1"/>
</dbReference>
<dbReference type="Pfam" id="PF01872">
    <property type="entry name" value="RibD_C"/>
    <property type="match status" value="1"/>
</dbReference>
<dbReference type="Proteomes" id="UP000829476">
    <property type="component" value="Chromosome"/>
</dbReference>
<evidence type="ECO:0000259" key="1">
    <source>
        <dbReference type="Pfam" id="PF01872"/>
    </source>
</evidence>
<name>A0ABY3YQ62_9FLAO</name>
<dbReference type="RefSeq" id="WP_242938207.1">
    <property type="nucleotide sequence ID" value="NZ_CP094326.1"/>
</dbReference>
<dbReference type="EMBL" id="CP094326">
    <property type="protein sequence ID" value="UNY99836.1"/>
    <property type="molecule type" value="Genomic_DNA"/>
</dbReference>
<dbReference type="InterPro" id="IPR002734">
    <property type="entry name" value="RibDG_C"/>
</dbReference>
<accession>A0ABY3YQ62</accession>
<sequence>MRKIIAYEFLTIDGYMAGREGQEMDFVTRNFLNEMESDIAKEYKDVDTFLFGRVTYESLSNYWPNVTIKEEPLADLMNNMSKIVFSKTTTDLKWKNSRQSTKKLLEEVEGKNVMIIGSASIVQELTERRLIDEYKILFFPLISGGGKSLFRQLNEGIPLKSIDSKIYNNGVLLLTYSKH</sequence>
<organism evidence="2 3">
    <name type="scientific">Zhouia spongiae</name>
    <dbReference type="NCBI Taxonomy" id="2202721"/>
    <lineage>
        <taxon>Bacteria</taxon>
        <taxon>Pseudomonadati</taxon>
        <taxon>Bacteroidota</taxon>
        <taxon>Flavobacteriia</taxon>
        <taxon>Flavobacteriales</taxon>
        <taxon>Flavobacteriaceae</taxon>
        <taxon>Zhouia</taxon>
    </lineage>
</organism>
<keyword evidence="3" id="KW-1185">Reference proteome</keyword>
<evidence type="ECO:0000313" key="2">
    <source>
        <dbReference type="EMBL" id="UNY99836.1"/>
    </source>
</evidence>
<proteinExistence type="predicted"/>
<dbReference type="InterPro" id="IPR024072">
    <property type="entry name" value="DHFR-like_dom_sf"/>
</dbReference>
<protein>
    <submittedName>
        <fullName evidence="2">Dihydrofolate reductase family protein</fullName>
    </submittedName>
</protein>